<dbReference type="EMBL" id="RBUY01000197">
    <property type="protein sequence ID" value="RMV69699.1"/>
    <property type="molecule type" value="Genomic_DNA"/>
</dbReference>
<proteinExistence type="predicted"/>
<organism evidence="1 2">
    <name type="scientific">Pseudomonas caricapapayae</name>
    <dbReference type="NCBI Taxonomy" id="46678"/>
    <lineage>
        <taxon>Bacteria</taxon>
        <taxon>Pseudomonadati</taxon>
        <taxon>Pseudomonadota</taxon>
        <taxon>Gammaproteobacteria</taxon>
        <taxon>Pseudomonadales</taxon>
        <taxon>Pseudomonadaceae</taxon>
        <taxon>Pseudomonas</taxon>
    </lineage>
</organism>
<accession>A0A3M6EMX0</accession>
<protein>
    <submittedName>
        <fullName evidence="1">Uncharacterized protein</fullName>
    </submittedName>
</protein>
<comment type="caution">
    <text evidence="1">The sequence shown here is derived from an EMBL/GenBank/DDBJ whole genome shotgun (WGS) entry which is preliminary data.</text>
</comment>
<sequence>MDKQTKADIKELIYIAEYIERYLIFCSNELISADCESSKYYNDYILRMQELKDKYGI</sequence>
<name>A0A3M6EMX0_9PSED</name>
<dbReference type="AlphaFoldDB" id="A0A3M6EMX0"/>
<dbReference type="Proteomes" id="UP000269872">
    <property type="component" value="Unassembled WGS sequence"/>
</dbReference>
<evidence type="ECO:0000313" key="1">
    <source>
        <dbReference type="EMBL" id="RMV69699.1"/>
    </source>
</evidence>
<gene>
    <name evidence="1" type="ORF">ALP05_200208</name>
</gene>
<evidence type="ECO:0000313" key="2">
    <source>
        <dbReference type="Proteomes" id="UP000269872"/>
    </source>
</evidence>
<reference evidence="1 2" key="1">
    <citation type="submission" date="2018-08" db="EMBL/GenBank/DDBJ databases">
        <title>Recombination of ecologically and evolutionarily significant loci maintains genetic cohesion in the Pseudomonas syringae species complex.</title>
        <authorList>
            <person name="Dillon M."/>
            <person name="Thakur S."/>
            <person name="Almeida R.N.D."/>
            <person name="Weir B.S."/>
            <person name="Guttman D.S."/>
        </authorList>
    </citation>
    <scope>NUCLEOTIDE SEQUENCE [LARGE SCALE GENOMIC DNA]</scope>
    <source>
        <strain evidence="1 2">ICMP 7496</strain>
    </source>
</reference>